<dbReference type="InterPro" id="IPR046342">
    <property type="entry name" value="CBS_dom_sf"/>
</dbReference>
<evidence type="ECO:0000259" key="4">
    <source>
        <dbReference type="PROSITE" id="PS51371"/>
    </source>
</evidence>
<dbReference type="Pfam" id="PF00571">
    <property type="entry name" value="CBS"/>
    <property type="match status" value="1"/>
</dbReference>
<reference evidence="5 6" key="1">
    <citation type="submission" date="2018-02" db="EMBL/GenBank/DDBJ databases">
        <title>Draft genome of wild Prunus yedoensis var. nudiflora.</title>
        <authorList>
            <person name="Baek S."/>
            <person name="Kim J.-H."/>
            <person name="Choi K."/>
            <person name="Kim G.-B."/>
            <person name="Cho A."/>
            <person name="Jang H."/>
            <person name="Shin C.-H."/>
            <person name="Yu H.-J."/>
            <person name="Mun J.-H."/>
        </authorList>
    </citation>
    <scope>NUCLEOTIDE SEQUENCE [LARGE SCALE GENOMIC DNA]</scope>
    <source>
        <strain evidence="6">cv. Jeju island</strain>
        <tissue evidence="5">Leaf</tissue>
    </source>
</reference>
<evidence type="ECO:0000313" key="6">
    <source>
        <dbReference type="Proteomes" id="UP000250321"/>
    </source>
</evidence>
<keyword evidence="2 3" id="KW-0129">CBS domain</keyword>
<comment type="caution">
    <text evidence="5">The sequence shown here is derived from an EMBL/GenBank/DDBJ whole genome shotgun (WGS) entry which is preliminary data.</text>
</comment>
<dbReference type="SMART" id="SM00116">
    <property type="entry name" value="CBS"/>
    <property type="match status" value="2"/>
</dbReference>
<organism evidence="5 6">
    <name type="scientific">Prunus yedoensis var. nudiflora</name>
    <dbReference type="NCBI Taxonomy" id="2094558"/>
    <lineage>
        <taxon>Eukaryota</taxon>
        <taxon>Viridiplantae</taxon>
        <taxon>Streptophyta</taxon>
        <taxon>Embryophyta</taxon>
        <taxon>Tracheophyta</taxon>
        <taxon>Spermatophyta</taxon>
        <taxon>Magnoliopsida</taxon>
        <taxon>eudicotyledons</taxon>
        <taxon>Gunneridae</taxon>
        <taxon>Pentapetalae</taxon>
        <taxon>rosids</taxon>
        <taxon>fabids</taxon>
        <taxon>Rosales</taxon>
        <taxon>Rosaceae</taxon>
        <taxon>Amygdaloideae</taxon>
        <taxon>Amygdaleae</taxon>
        <taxon>Prunus</taxon>
    </lineage>
</organism>
<dbReference type="EMBL" id="PJQY01003455">
    <property type="protein sequence ID" value="PQM37367.1"/>
    <property type="molecule type" value="Genomic_DNA"/>
</dbReference>
<sequence length="402" mass="43179">MAKAGFMHAAAKAKVTVSEKRSVKVSTEQKPIPVSESIGRSTTYLVERIYGTTTTQEEIKERCRFKLRCLLRDHPVQKKTASFAARGLTSAFAKIPVSSFPGVPGGKVIEIGADAFVSDAVKILSEHNILSAPVTNPEAEISSDWRERYLGLIDYSAIILWVLESAELAAVALSATSATAAGVGAGAVGAVGALAFGVTGPAAVVGLTAAAVGAAVAGGAAADKGMGKDAPTAADELGKDFYKLYCKMNHSSQPQLRNVPVIEPGQPDIKNYITQSGLVQGLERCKGRDWFDCIAAKPISDFGLPFMSSDEVISIGSNDLILEAFKKMRDNQIGGLPVVDGPKRKIVGNVSMRDIRYLLLKPDLFSNFRKLTVRDFMKHHHNNSRNWKSHPTNYMQAGVDTW</sequence>
<dbReference type="Proteomes" id="UP000250321">
    <property type="component" value="Unassembled WGS sequence"/>
</dbReference>
<protein>
    <submittedName>
        <fullName evidence="5">SNF1-related protein kinase regulatory subunit gamma-1-like</fullName>
    </submittedName>
</protein>
<proteinExistence type="predicted"/>
<dbReference type="SUPFAM" id="SSF54631">
    <property type="entry name" value="CBS-domain pair"/>
    <property type="match status" value="2"/>
</dbReference>
<gene>
    <name evidence="5" type="ORF">Pyn_09553</name>
</gene>
<evidence type="ECO:0000313" key="5">
    <source>
        <dbReference type="EMBL" id="PQM37367.1"/>
    </source>
</evidence>
<evidence type="ECO:0000256" key="1">
    <source>
        <dbReference type="ARBA" id="ARBA00022737"/>
    </source>
</evidence>
<feature type="domain" description="CBS" evidence="4">
    <location>
        <begin position="102"/>
        <end position="168"/>
    </location>
</feature>
<dbReference type="PROSITE" id="PS51371">
    <property type="entry name" value="CBS"/>
    <property type="match status" value="2"/>
</dbReference>
<name>A0A314UIR3_PRUYE</name>
<dbReference type="Gene3D" id="3.10.580.10">
    <property type="entry name" value="CBS-domain"/>
    <property type="match status" value="2"/>
</dbReference>
<keyword evidence="6" id="KW-1185">Reference proteome</keyword>
<keyword evidence="1" id="KW-0677">Repeat</keyword>
<accession>A0A314UIR3</accession>
<feature type="domain" description="CBS" evidence="4">
    <location>
        <begin position="307"/>
        <end position="365"/>
    </location>
</feature>
<dbReference type="CDD" id="cd02205">
    <property type="entry name" value="CBS_pair_SF"/>
    <property type="match status" value="1"/>
</dbReference>
<dbReference type="STRING" id="2094558.A0A314UIR3"/>
<dbReference type="InterPro" id="IPR000644">
    <property type="entry name" value="CBS_dom"/>
</dbReference>
<dbReference type="PANTHER" id="PTHR13780:SF47">
    <property type="entry name" value="SNF1-RELATED PROTEIN KINASE REGULATORY SUBUNIT GAMMA-1-LIKE"/>
    <property type="match status" value="1"/>
</dbReference>
<dbReference type="PANTHER" id="PTHR13780">
    <property type="entry name" value="AMP-ACTIVATED PROTEIN KINASE, GAMMA REGULATORY SUBUNIT"/>
    <property type="match status" value="1"/>
</dbReference>
<dbReference type="OrthoDB" id="449052at2759"/>
<dbReference type="InterPro" id="IPR050511">
    <property type="entry name" value="AMPK_gamma/SDS23_families"/>
</dbReference>
<evidence type="ECO:0000256" key="3">
    <source>
        <dbReference type="PROSITE-ProRule" id="PRU00703"/>
    </source>
</evidence>
<dbReference type="AlphaFoldDB" id="A0A314UIR3"/>
<evidence type="ECO:0000256" key="2">
    <source>
        <dbReference type="ARBA" id="ARBA00023122"/>
    </source>
</evidence>